<dbReference type="EMBL" id="MK443501">
    <property type="protein sequence ID" value="QED40976.1"/>
    <property type="molecule type" value="mRNA"/>
</dbReference>
<dbReference type="CDD" id="cd03039">
    <property type="entry name" value="GST_N_Sigma_like"/>
    <property type="match status" value="1"/>
</dbReference>
<dbReference type="SUPFAM" id="SSF47616">
    <property type="entry name" value="GST C-terminal domain-like"/>
    <property type="match status" value="1"/>
</dbReference>
<dbReference type="Pfam" id="PF14497">
    <property type="entry name" value="GST_C_3"/>
    <property type="match status" value="1"/>
</dbReference>
<reference evidence="7" key="1">
    <citation type="journal article" date="2019" name="PeerJ">
        <title>Cloning, Phylogenetic Research, and Prokaryotic Expression Study of the Metabolic Detoxification Gene EoGSTs1 in Empoasca onukii Matsuda.</title>
        <authorList>
            <person name="Zhang Y.J."/>
            <person name="Chen W.L."/>
            <person name="Li M."/>
            <person name="Yang L."/>
            <person name="Chen X.S."/>
        </authorList>
    </citation>
    <scope>NUCLEOTIDE SEQUENCE</scope>
</reference>
<evidence type="ECO:0000256" key="3">
    <source>
        <dbReference type="ARBA" id="ARBA00038317"/>
    </source>
</evidence>
<dbReference type="PROSITE" id="PS50405">
    <property type="entry name" value="GST_CTER"/>
    <property type="match status" value="1"/>
</dbReference>
<dbReference type="InterPro" id="IPR010987">
    <property type="entry name" value="Glutathione-S-Trfase_C-like"/>
</dbReference>
<comment type="catalytic activity">
    <reaction evidence="4">
        <text>RX + glutathione = an S-substituted glutathione + a halide anion + H(+)</text>
        <dbReference type="Rhea" id="RHEA:16437"/>
        <dbReference type="ChEBI" id="CHEBI:15378"/>
        <dbReference type="ChEBI" id="CHEBI:16042"/>
        <dbReference type="ChEBI" id="CHEBI:17792"/>
        <dbReference type="ChEBI" id="CHEBI:57925"/>
        <dbReference type="ChEBI" id="CHEBI:90779"/>
        <dbReference type="EC" id="2.5.1.18"/>
    </reaction>
</comment>
<dbReference type="InterPro" id="IPR036282">
    <property type="entry name" value="Glutathione-S-Trfase_C_sf"/>
</dbReference>
<dbReference type="InterPro" id="IPR050213">
    <property type="entry name" value="GST_superfamily"/>
</dbReference>
<evidence type="ECO:0000256" key="2">
    <source>
        <dbReference type="ARBA" id="ARBA00022679"/>
    </source>
</evidence>
<organism evidence="7">
    <name type="scientific">Matsumurasca onukii</name>
    <name type="common">Tea green leafhopper</name>
    <name type="synonym">Empoasca onukii</name>
    <dbReference type="NCBI Taxonomy" id="2912585"/>
    <lineage>
        <taxon>Eukaryota</taxon>
        <taxon>Metazoa</taxon>
        <taxon>Ecdysozoa</taxon>
        <taxon>Arthropoda</taxon>
        <taxon>Hexapoda</taxon>
        <taxon>Insecta</taxon>
        <taxon>Pterygota</taxon>
        <taxon>Neoptera</taxon>
        <taxon>Paraneoptera</taxon>
        <taxon>Hemiptera</taxon>
        <taxon>Auchenorrhyncha</taxon>
        <taxon>Membracoidea</taxon>
        <taxon>Cicadellidae</taxon>
        <taxon>Typhlocybinae</taxon>
        <taxon>Empoascini</taxon>
        <taxon>Matsumurasca</taxon>
    </lineage>
</organism>
<keyword evidence="2 7" id="KW-0808">Transferase</keyword>
<dbReference type="EC" id="2.5.1.18" evidence="1"/>
<dbReference type="InterPro" id="IPR036249">
    <property type="entry name" value="Thioredoxin-like_sf"/>
</dbReference>
<dbReference type="AlphaFoldDB" id="A0A5B8YUN1"/>
<sequence length="207" mass="23689">MAAKYKVTYFPIMGLGEPIRFLLAYMGEDFEDCRVKWGEWPDIKPNTPWGKMPILEIEGKAGVTQSQAVTRFLARQAGLCGDGAWEDLKIDEIVSVVDELRGELAKYYYERDEERKASLKEPVLTQTVPFYMKKINTLIQENKGYLANGKFSWADVFFAAISDHMSNMNGSDITADYPQAKALRERVYAIPKIKAWVDKRPKDVPMF</sequence>
<dbReference type="InterPro" id="IPR004045">
    <property type="entry name" value="Glutathione_S-Trfase_N"/>
</dbReference>
<dbReference type="SFLD" id="SFLDS00019">
    <property type="entry name" value="Glutathione_Transferase_(cytos"/>
    <property type="match status" value="1"/>
</dbReference>
<dbReference type="PANTHER" id="PTHR11571:SF224">
    <property type="entry name" value="HEMATOPOIETIC PROSTAGLANDIN D SYNTHASE"/>
    <property type="match status" value="1"/>
</dbReference>
<dbReference type="Pfam" id="PF02798">
    <property type="entry name" value="GST_N"/>
    <property type="match status" value="1"/>
</dbReference>
<evidence type="ECO:0000313" key="7">
    <source>
        <dbReference type="EMBL" id="QED40976.1"/>
    </source>
</evidence>
<evidence type="ECO:0000259" key="6">
    <source>
        <dbReference type="PROSITE" id="PS50405"/>
    </source>
</evidence>
<name>A0A5B8YUN1_MATON</name>
<dbReference type="InterPro" id="IPR040079">
    <property type="entry name" value="Glutathione_S-Trfase"/>
</dbReference>
<dbReference type="SUPFAM" id="SSF52833">
    <property type="entry name" value="Thioredoxin-like"/>
    <property type="match status" value="1"/>
</dbReference>
<dbReference type="PANTHER" id="PTHR11571">
    <property type="entry name" value="GLUTATHIONE S-TRANSFERASE"/>
    <property type="match status" value="1"/>
</dbReference>
<dbReference type="Gene3D" id="3.40.30.10">
    <property type="entry name" value="Glutaredoxin"/>
    <property type="match status" value="1"/>
</dbReference>
<dbReference type="Gene3D" id="1.20.1050.10">
    <property type="match status" value="1"/>
</dbReference>
<dbReference type="GO" id="GO:0004364">
    <property type="term" value="F:glutathione transferase activity"/>
    <property type="evidence" value="ECO:0007669"/>
    <property type="project" value="UniProtKB-EC"/>
</dbReference>
<dbReference type="InterPro" id="IPR004046">
    <property type="entry name" value="GST_C"/>
</dbReference>
<evidence type="ECO:0000256" key="4">
    <source>
        <dbReference type="ARBA" id="ARBA00047960"/>
    </source>
</evidence>
<evidence type="ECO:0000256" key="1">
    <source>
        <dbReference type="ARBA" id="ARBA00012452"/>
    </source>
</evidence>
<feature type="domain" description="GST C-terminal" evidence="6">
    <location>
        <begin position="83"/>
        <end position="206"/>
    </location>
</feature>
<comment type="similarity">
    <text evidence="3">Belongs to the GST superfamily. Sigma family.</text>
</comment>
<feature type="domain" description="GST N-terminal" evidence="5">
    <location>
        <begin position="3"/>
        <end position="81"/>
    </location>
</feature>
<accession>A0A5B8YUN1</accession>
<dbReference type="SFLD" id="SFLDG01205">
    <property type="entry name" value="AMPS.1"/>
    <property type="match status" value="1"/>
</dbReference>
<dbReference type="SFLD" id="SFLDG00363">
    <property type="entry name" value="AMPS_(cytGST):_Alpha-__Mu-__Pi"/>
    <property type="match status" value="1"/>
</dbReference>
<dbReference type="CDD" id="cd03192">
    <property type="entry name" value="GST_C_Sigma_like"/>
    <property type="match status" value="1"/>
</dbReference>
<dbReference type="FunFam" id="1.20.1050.10:FF:000030">
    <property type="entry name" value="Glutathione S-transferase S1"/>
    <property type="match status" value="1"/>
</dbReference>
<dbReference type="PROSITE" id="PS50404">
    <property type="entry name" value="GST_NTER"/>
    <property type="match status" value="1"/>
</dbReference>
<protein>
    <recommendedName>
        <fullName evidence="1">glutathione transferase</fullName>
        <ecNumber evidence="1">2.5.1.18</ecNumber>
    </recommendedName>
</protein>
<dbReference type="GO" id="GO:0006749">
    <property type="term" value="P:glutathione metabolic process"/>
    <property type="evidence" value="ECO:0007669"/>
    <property type="project" value="TreeGrafter"/>
</dbReference>
<evidence type="ECO:0000259" key="5">
    <source>
        <dbReference type="PROSITE" id="PS50404"/>
    </source>
</evidence>
<proteinExistence type="evidence at transcript level"/>